<dbReference type="EMBL" id="JAQOSO010000117">
    <property type="protein sequence ID" value="MDJ1176968.1"/>
    <property type="molecule type" value="Genomic_DNA"/>
</dbReference>
<evidence type="ECO:0000256" key="1">
    <source>
        <dbReference type="SAM" id="Coils"/>
    </source>
</evidence>
<reference evidence="2 3" key="1">
    <citation type="submission" date="2023-01" db="EMBL/GenBank/DDBJ databases">
        <title>Novel diversity within Roseofilum (Cyanobacteria; Desertifilaceae) from marine benthic mats with descriptions of four novel species.</title>
        <authorList>
            <person name="Wang Y."/>
            <person name="Berthold D.E."/>
            <person name="Hu J."/>
            <person name="Lefler F.W."/>
            <person name="Laughinghouse H.D. IV."/>
        </authorList>
    </citation>
    <scope>NUCLEOTIDE SEQUENCE [LARGE SCALE GENOMIC DNA]</scope>
    <source>
        <strain evidence="2 3">BLCC-M114</strain>
    </source>
</reference>
<dbReference type="PANTHER" id="PTHR42146:SF1">
    <property type="entry name" value="OLIGORIBONUCLEASE NRNB"/>
    <property type="match status" value="1"/>
</dbReference>
<name>A0ABT7BCQ9_9CYAN</name>
<feature type="coiled-coil region" evidence="1">
    <location>
        <begin position="181"/>
        <end position="208"/>
    </location>
</feature>
<dbReference type="RefSeq" id="WP_283769236.1">
    <property type="nucleotide sequence ID" value="NZ_JAQOSO010000117.1"/>
</dbReference>
<dbReference type="PANTHER" id="PTHR42146">
    <property type="entry name" value="3',5'-CYCLIC-NUCLEOTIDE PHOSPHODIESTERASE"/>
    <property type="match status" value="1"/>
</dbReference>
<proteinExistence type="predicted"/>
<gene>
    <name evidence="2" type="ORF">PMG25_23025</name>
</gene>
<keyword evidence="1" id="KW-0175">Coiled coil</keyword>
<evidence type="ECO:0000313" key="2">
    <source>
        <dbReference type="EMBL" id="MDJ1176968.1"/>
    </source>
</evidence>
<dbReference type="InterPro" id="IPR052968">
    <property type="entry name" value="Nucleotide_metab_enz"/>
</dbReference>
<keyword evidence="3" id="KW-1185">Reference proteome</keyword>
<dbReference type="SUPFAM" id="SSF64182">
    <property type="entry name" value="DHH phosphoesterases"/>
    <property type="match status" value="1"/>
</dbReference>
<dbReference type="Gene3D" id="3.10.310.30">
    <property type="match status" value="1"/>
</dbReference>
<organism evidence="2 3">
    <name type="scientific">Roseofilum capinflatum BLCC-M114</name>
    <dbReference type="NCBI Taxonomy" id="3022440"/>
    <lineage>
        <taxon>Bacteria</taxon>
        <taxon>Bacillati</taxon>
        <taxon>Cyanobacteriota</taxon>
        <taxon>Cyanophyceae</taxon>
        <taxon>Desertifilales</taxon>
        <taxon>Desertifilaceae</taxon>
        <taxon>Roseofilum</taxon>
        <taxon>Roseofilum capinflatum</taxon>
    </lineage>
</organism>
<comment type="caution">
    <text evidence="2">The sequence shown here is derived from an EMBL/GenBank/DDBJ whole genome shotgun (WGS) entry which is preliminary data.</text>
</comment>
<sequence>MVDSQYRLVTRSDFDGLVCGVLLKELNLIDEIKFVHPKDMQDGKIEISDRDITTNLPYVPGAHLVFDHHLSETLRIDSKPDNYIIDPDAPSAARVVYNYYGGKGKFPQISEEMMSAVDKADSAQFSAEEILNPTDWVLLNFIMDARTGLGRFREFRISNYQLMMELIDYCKAHSIDEILALPDVQERVNLYQEQQEQFKQQLQRCSQTYNHLVVIDLRKEETIYAGNRFMIYAQNPDCNISMHIMWGLKQQNTVFAVGKSILNKTSTVNIGELMLQYGGGGHANAGTCQIDNDKAEQIKAELIDKLQNT</sequence>
<protein>
    <submittedName>
        <fullName evidence="2">Exopolyphosphatase</fullName>
    </submittedName>
</protein>
<dbReference type="InterPro" id="IPR038763">
    <property type="entry name" value="DHH_sf"/>
</dbReference>
<dbReference type="Proteomes" id="UP001235849">
    <property type="component" value="Unassembled WGS sequence"/>
</dbReference>
<accession>A0ABT7BCQ9</accession>
<dbReference type="InterPro" id="IPR016877">
    <property type="entry name" value="UCP028235"/>
</dbReference>
<dbReference type="PIRSF" id="PIRSF028235">
    <property type="entry name" value="UCP028235"/>
    <property type="match status" value="1"/>
</dbReference>
<evidence type="ECO:0000313" key="3">
    <source>
        <dbReference type="Proteomes" id="UP001235849"/>
    </source>
</evidence>